<feature type="transmembrane region" description="Helical" evidence="9">
    <location>
        <begin position="20"/>
        <end position="39"/>
    </location>
</feature>
<organism evidence="14 15">
    <name type="scientific">Plasticicumulans acidivorans</name>
    <dbReference type="NCBI Taxonomy" id="886464"/>
    <lineage>
        <taxon>Bacteria</taxon>
        <taxon>Pseudomonadati</taxon>
        <taxon>Pseudomonadota</taxon>
        <taxon>Gammaproteobacteria</taxon>
        <taxon>Candidatus Competibacteraceae</taxon>
        <taxon>Plasticicumulans</taxon>
    </lineage>
</organism>
<dbReference type="InterPro" id="IPR029016">
    <property type="entry name" value="GAF-like_dom_sf"/>
</dbReference>
<evidence type="ECO:0000313" key="15">
    <source>
        <dbReference type="Proteomes" id="UP000246569"/>
    </source>
</evidence>
<dbReference type="InterPro" id="IPR013767">
    <property type="entry name" value="PAS_fold"/>
</dbReference>
<dbReference type="InterPro" id="IPR043128">
    <property type="entry name" value="Rev_trsase/Diguanyl_cyclase"/>
</dbReference>
<dbReference type="GO" id="GO:0005886">
    <property type="term" value="C:plasma membrane"/>
    <property type="evidence" value="ECO:0007669"/>
    <property type="project" value="TreeGrafter"/>
</dbReference>
<dbReference type="InterPro" id="IPR050469">
    <property type="entry name" value="Diguanylate_Cyclase"/>
</dbReference>
<evidence type="ECO:0000256" key="2">
    <source>
        <dbReference type="ARBA" id="ARBA00004370"/>
    </source>
</evidence>
<comment type="cofactor">
    <cofactor evidence="1">
        <name>Mg(2+)</name>
        <dbReference type="ChEBI" id="CHEBI:18420"/>
    </cofactor>
</comment>
<keyword evidence="8" id="KW-0175">Coiled coil</keyword>
<feature type="coiled-coil region" evidence="8">
    <location>
        <begin position="521"/>
        <end position="548"/>
    </location>
</feature>
<feature type="domain" description="GGDEF" evidence="13">
    <location>
        <begin position="748"/>
        <end position="882"/>
    </location>
</feature>
<evidence type="ECO:0000259" key="10">
    <source>
        <dbReference type="PROSITE" id="PS50112"/>
    </source>
</evidence>
<dbReference type="NCBIfam" id="TIGR00254">
    <property type="entry name" value="GGDEF"/>
    <property type="match status" value="1"/>
</dbReference>
<dbReference type="SMART" id="SM00091">
    <property type="entry name" value="PAS"/>
    <property type="match status" value="1"/>
</dbReference>
<evidence type="ECO:0000313" key="14">
    <source>
        <dbReference type="EMBL" id="PWV64401.1"/>
    </source>
</evidence>
<dbReference type="Pfam" id="PF13492">
    <property type="entry name" value="GAF_3"/>
    <property type="match status" value="1"/>
</dbReference>
<dbReference type="SMART" id="SM00086">
    <property type="entry name" value="PAC"/>
    <property type="match status" value="1"/>
</dbReference>
<dbReference type="RefSeq" id="WP_170123465.1">
    <property type="nucleotide sequence ID" value="NZ_QGTJ01000002.1"/>
</dbReference>
<dbReference type="PANTHER" id="PTHR45138:SF9">
    <property type="entry name" value="DIGUANYLATE CYCLASE DGCM-RELATED"/>
    <property type="match status" value="1"/>
</dbReference>
<dbReference type="SUPFAM" id="SSF55781">
    <property type="entry name" value="GAF domain-like"/>
    <property type="match status" value="1"/>
</dbReference>
<comment type="subcellular location">
    <subcellularLocation>
        <location evidence="2">Membrane</location>
    </subcellularLocation>
</comment>
<dbReference type="PROSITE" id="PS50112">
    <property type="entry name" value="PAS"/>
    <property type="match status" value="1"/>
</dbReference>
<keyword evidence="15" id="KW-1185">Reference proteome</keyword>
<reference evidence="14 15" key="1">
    <citation type="submission" date="2018-05" db="EMBL/GenBank/DDBJ databases">
        <title>Genomic Encyclopedia of Type Strains, Phase IV (KMG-IV): sequencing the most valuable type-strain genomes for metagenomic binning, comparative biology and taxonomic classification.</title>
        <authorList>
            <person name="Goeker M."/>
        </authorList>
    </citation>
    <scope>NUCLEOTIDE SEQUENCE [LARGE SCALE GENOMIC DNA]</scope>
    <source>
        <strain evidence="14 15">DSM 23606</strain>
    </source>
</reference>
<keyword evidence="6 9" id="KW-0472">Membrane</keyword>
<dbReference type="GO" id="GO:0006355">
    <property type="term" value="P:regulation of DNA-templated transcription"/>
    <property type="evidence" value="ECO:0007669"/>
    <property type="project" value="InterPro"/>
</dbReference>
<dbReference type="Proteomes" id="UP000246569">
    <property type="component" value="Unassembled WGS sequence"/>
</dbReference>
<dbReference type="EMBL" id="QGTJ01000002">
    <property type="protein sequence ID" value="PWV64401.1"/>
    <property type="molecule type" value="Genomic_DNA"/>
</dbReference>
<dbReference type="InterPro" id="IPR035965">
    <property type="entry name" value="PAS-like_dom_sf"/>
</dbReference>
<dbReference type="SUPFAM" id="SSF55073">
    <property type="entry name" value="Nucleotide cyclase"/>
    <property type="match status" value="1"/>
</dbReference>
<dbReference type="PANTHER" id="PTHR45138">
    <property type="entry name" value="REGULATORY COMPONENTS OF SENSORY TRANSDUCTION SYSTEM"/>
    <property type="match status" value="1"/>
</dbReference>
<evidence type="ECO:0000259" key="13">
    <source>
        <dbReference type="PROSITE" id="PS50887"/>
    </source>
</evidence>
<evidence type="ECO:0000256" key="8">
    <source>
        <dbReference type="SAM" id="Coils"/>
    </source>
</evidence>
<dbReference type="Gene3D" id="3.30.450.40">
    <property type="match status" value="1"/>
</dbReference>
<feature type="domain" description="PAS" evidence="10">
    <location>
        <begin position="365"/>
        <end position="410"/>
    </location>
</feature>
<evidence type="ECO:0000256" key="6">
    <source>
        <dbReference type="ARBA" id="ARBA00023136"/>
    </source>
</evidence>
<feature type="domain" description="CHASE" evidence="12">
    <location>
        <begin position="82"/>
        <end position="307"/>
    </location>
</feature>
<keyword evidence="4 9" id="KW-0812">Transmembrane</keyword>
<dbReference type="Gene3D" id="3.30.450.350">
    <property type="entry name" value="CHASE domain"/>
    <property type="match status" value="1"/>
</dbReference>
<dbReference type="SMART" id="SM00065">
    <property type="entry name" value="GAF"/>
    <property type="match status" value="1"/>
</dbReference>
<dbReference type="InterPro" id="IPR003018">
    <property type="entry name" value="GAF"/>
</dbReference>
<dbReference type="CDD" id="cd00130">
    <property type="entry name" value="PAS"/>
    <property type="match status" value="1"/>
</dbReference>
<evidence type="ECO:0000256" key="9">
    <source>
        <dbReference type="SAM" id="Phobius"/>
    </source>
</evidence>
<dbReference type="SMART" id="SM00267">
    <property type="entry name" value="GGDEF"/>
    <property type="match status" value="1"/>
</dbReference>
<dbReference type="Pfam" id="PF00989">
    <property type="entry name" value="PAS"/>
    <property type="match status" value="1"/>
</dbReference>
<evidence type="ECO:0000256" key="4">
    <source>
        <dbReference type="ARBA" id="ARBA00022692"/>
    </source>
</evidence>
<evidence type="ECO:0000259" key="11">
    <source>
        <dbReference type="PROSITE" id="PS50113"/>
    </source>
</evidence>
<dbReference type="PROSITE" id="PS50887">
    <property type="entry name" value="GGDEF"/>
    <property type="match status" value="1"/>
</dbReference>
<dbReference type="GO" id="GO:0052621">
    <property type="term" value="F:diguanylate cyclase activity"/>
    <property type="evidence" value="ECO:0007669"/>
    <property type="project" value="UniProtKB-EC"/>
</dbReference>
<comment type="catalytic activity">
    <reaction evidence="7">
        <text>2 GTP = 3',3'-c-di-GMP + 2 diphosphate</text>
        <dbReference type="Rhea" id="RHEA:24898"/>
        <dbReference type="ChEBI" id="CHEBI:33019"/>
        <dbReference type="ChEBI" id="CHEBI:37565"/>
        <dbReference type="ChEBI" id="CHEBI:58805"/>
        <dbReference type="EC" id="2.7.7.65"/>
    </reaction>
</comment>
<dbReference type="InterPro" id="IPR006189">
    <property type="entry name" value="CHASE_dom"/>
</dbReference>
<dbReference type="Pfam" id="PF00990">
    <property type="entry name" value="GGDEF"/>
    <property type="match status" value="1"/>
</dbReference>
<dbReference type="SMART" id="SM01079">
    <property type="entry name" value="CHASE"/>
    <property type="match status" value="1"/>
</dbReference>
<dbReference type="GO" id="GO:1902201">
    <property type="term" value="P:negative regulation of bacterial-type flagellum-dependent cell motility"/>
    <property type="evidence" value="ECO:0007669"/>
    <property type="project" value="TreeGrafter"/>
</dbReference>
<dbReference type="InterPro" id="IPR000700">
    <property type="entry name" value="PAS-assoc_C"/>
</dbReference>
<dbReference type="FunFam" id="3.30.70.270:FF:000001">
    <property type="entry name" value="Diguanylate cyclase domain protein"/>
    <property type="match status" value="1"/>
</dbReference>
<dbReference type="Gene3D" id="3.30.450.20">
    <property type="entry name" value="PAS domain"/>
    <property type="match status" value="1"/>
</dbReference>
<keyword evidence="5 9" id="KW-1133">Transmembrane helix</keyword>
<evidence type="ECO:0000256" key="1">
    <source>
        <dbReference type="ARBA" id="ARBA00001946"/>
    </source>
</evidence>
<name>A0A317MY90_9GAMM</name>
<dbReference type="InterPro" id="IPR000160">
    <property type="entry name" value="GGDEF_dom"/>
</dbReference>
<evidence type="ECO:0000259" key="12">
    <source>
        <dbReference type="PROSITE" id="PS50839"/>
    </source>
</evidence>
<accession>A0A317MY90</accession>
<protein>
    <recommendedName>
        <fullName evidence="3">diguanylate cyclase</fullName>
        <ecNumber evidence="3">2.7.7.65</ecNumber>
    </recommendedName>
</protein>
<dbReference type="PROSITE" id="PS50839">
    <property type="entry name" value="CHASE"/>
    <property type="match status" value="1"/>
</dbReference>
<dbReference type="NCBIfam" id="TIGR00229">
    <property type="entry name" value="sensory_box"/>
    <property type="match status" value="1"/>
</dbReference>
<dbReference type="InterPro" id="IPR000014">
    <property type="entry name" value="PAS"/>
</dbReference>
<dbReference type="Pfam" id="PF03924">
    <property type="entry name" value="CHASE"/>
    <property type="match status" value="1"/>
</dbReference>
<dbReference type="InterPro" id="IPR042240">
    <property type="entry name" value="CHASE_sf"/>
</dbReference>
<dbReference type="InterPro" id="IPR001610">
    <property type="entry name" value="PAC"/>
</dbReference>
<evidence type="ECO:0000256" key="5">
    <source>
        <dbReference type="ARBA" id="ARBA00022989"/>
    </source>
</evidence>
<dbReference type="SUPFAM" id="SSF55785">
    <property type="entry name" value="PYP-like sensor domain (PAS domain)"/>
    <property type="match status" value="1"/>
</dbReference>
<dbReference type="EC" id="2.7.7.65" evidence="3"/>
<comment type="caution">
    <text evidence="14">The sequence shown here is derived from an EMBL/GenBank/DDBJ whole genome shotgun (WGS) entry which is preliminary data.</text>
</comment>
<dbReference type="GO" id="GO:0043709">
    <property type="term" value="P:cell adhesion involved in single-species biofilm formation"/>
    <property type="evidence" value="ECO:0007669"/>
    <property type="project" value="TreeGrafter"/>
</dbReference>
<feature type="transmembrane region" description="Helical" evidence="9">
    <location>
        <begin position="325"/>
        <end position="345"/>
    </location>
</feature>
<sequence>MEGKPLSPDNDTTPGLNRFAVWLVLVVALLATGTAWHRVRSDVLDAAQLHFQRMALQLGTAISERMRHYELVLRGGVGMFVASRDVERDEWRRYIANLDLASSSPGIQGVGYAVRTPAPVLPLLEQRVREEGFTDFNVRPPGPRAEYVPIIYLEPFSDRNLRAFGYDMFSEPIRREAMERARDSGLPALSGKVTLVQETDAHKQAGTLLYLPVYRNDATPLNVAERRAALQGYVYAAFRMDNLMHGIFGNRPVELDFAVFDGDSDERAALLFDSSARDGLPPEHEPGELYLRTQHRLDIAGRTWTLRFDTTPAFWSSVDLNKPRLVLLGGLSTSILLVAIAWSLARTRSRALSYAREMTSALRTSATLQRAILESTDYAIISTRVDGAIELVNPAAERMLGYDASELAGRPLPEFFPDSELANRARQLAVDLGEPIEPGFETLVACARRQLHDEHEWNLRQRGGGQLPVLLAVTALRSELGEISGFLGVAQDFTERRRAAQAAHQFTIELEQRVEERTQALAQINLQLEAEIAERRHAEQRLQKAYTDLQVSMRAVQRHAREVAILREMGDLLQTCANLQEIGEVIERFAVRLFEHETGGLYLFKSSRNVLEAIATWGELPAGDAVFAPEACWALRRSKPHIVTAGSRDVSCQHVSTAQSYLCIPLSAQGELIGLLHLRATDTHDELDERMSCCTSAAEVIGLAMANFRLRERLREQSIHDDLTGLFNRRYLENTLDREESRAARAGSTLGILMLDIDHFKQLNDTWGHKAGDLALRAVGRLLSALVRNADIATRYGGEEFVIVLPDAAREACLRRAEEIRQRIAEAAASDPAQNPHPLTVSIGVALFPQHGEHWQAVLLAADQALYQAKKLGRNRVVEASDSSNPAEPHPA</sequence>
<dbReference type="InterPro" id="IPR029787">
    <property type="entry name" value="Nucleotide_cyclase"/>
</dbReference>
<feature type="domain" description="PAC" evidence="11">
    <location>
        <begin position="453"/>
        <end position="505"/>
    </location>
</feature>
<dbReference type="GO" id="GO:0007165">
    <property type="term" value="P:signal transduction"/>
    <property type="evidence" value="ECO:0007669"/>
    <property type="project" value="UniProtKB-ARBA"/>
</dbReference>
<evidence type="ECO:0000256" key="7">
    <source>
        <dbReference type="ARBA" id="ARBA00034247"/>
    </source>
</evidence>
<gene>
    <name evidence="14" type="ORF">C7443_10250</name>
</gene>
<dbReference type="PROSITE" id="PS50113">
    <property type="entry name" value="PAC"/>
    <property type="match status" value="1"/>
</dbReference>
<dbReference type="Gene3D" id="3.30.70.270">
    <property type="match status" value="1"/>
</dbReference>
<dbReference type="CDD" id="cd01949">
    <property type="entry name" value="GGDEF"/>
    <property type="match status" value="1"/>
</dbReference>
<evidence type="ECO:0000256" key="3">
    <source>
        <dbReference type="ARBA" id="ARBA00012528"/>
    </source>
</evidence>
<proteinExistence type="predicted"/>
<dbReference type="AlphaFoldDB" id="A0A317MY90"/>